<dbReference type="RefSeq" id="WP_344149364.1">
    <property type="nucleotide sequence ID" value="NZ_BAAAQR010000003.1"/>
</dbReference>
<comment type="caution">
    <text evidence="2">The sequence shown here is derived from an EMBL/GenBank/DDBJ whole genome shotgun (WGS) entry which is preliminary data.</text>
</comment>
<sequence>MNTTTQIHVRRWRTVVVAAAATIAGFPAVAYAGPQPIATPAAGHPDVARQHSTVDDEYRKTVNRQHPTGRPCFIIQSHWNPAYDGFVPVCGRPGEEAVPKEPVAREADCPSPIDPRYVGVPWVPRVSAGCESRDRWWISVD</sequence>
<reference evidence="2 3" key="1">
    <citation type="journal article" date="2019" name="Int. J. Syst. Evol. Microbiol.">
        <title>The Global Catalogue of Microorganisms (GCM) 10K type strain sequencing project: providing services to taxonomists for standard genome sequencing and annotation.</title>
        <authorList>
            <consortium name="The Broad Institute Genomics Platform"/>
            <consortium name="The Broad Institute Genome Sequencing Center for Infectious Disease"/>
            <person name="Wu L."/>
            <person name="Ma J."/>
        </authorList>
    </citation>
    <scope>NUCLEOTIDE SEQUENCE [LARGE SCALE GENOMIC DNA]</scope>
    <source>
        <strain evidence="2 3">JCM 16022</strain>
    </source>
</reference>
<feature type="signal peptide" evidence="1">
    <location>
        <begin position="1"/>
        <end position="32"/>
    </location>
</feature>
<accession>A0ABN2ZHM5</accession>
<name>A0ABN2ZHM5_9ACTN</name>
<gene>
    <name evidence="2" type="ORF">GCM10009844_13380</name>
</gene>
<dbReference type="Proteomes" id="UP001501771">
    <property type="component" value="Unassembled WGS sequence"/>
</dbReference>
<evidence type="ECO:0000256" key="1">
    <source>
        <dbReference type="SAM" id="SignalP"/>
    </source>
</evidence>
<evidence type="ECO:0008006" key="4">
    <source>
        <dbReference type="Google" id="ProtNLM"/>
    </source>
</evidence>
<keyword evidence="3" id="KW-1185">Reference proteome</keyword>
<keyword evidence="1" id="KW-0732">Signal</keyword>
<protein>
    <recommendedName>
        <fullName evidence="4">Secreted protein</fullName>
    </recommendedName>
</protein>
<proteinExistence type="predicted"/>
<organism evidence="2 3">
    <name type="scientific">Nocardioides koreensis</name>
    <dbReference type="NCBI Taxonomy" id="433651"/>
    <lineage>
        <taxon>Bacteria</taxon>
        <taxon>Bacillati</taxon>
        <taxon>Actinomycetota</taxon>
        <taxon>Actinomycetes</taxon>
        <taxon>Propionibacteriales</taxon>
        <taxon>Nocardioidaceae</taxon>
        <taxon>Nocardioides</taxon>
    </lineage>
</organism>
<dbReference type="EMBL" id="BAAAQR010000003">
    <property type="protein sequence ID" value="GAA2142330.1"/>
    <property type="molecule type" value="Genomic_DNA"/>
</dbReference>
<evidence type="ECO:0000313" key="3">
    <source>
        <dbReference type="Proteomes" id="UP001501771"/>
    </source>
</evidence>
<evidence type="ECO:0000313" key="2">
    <source>
        <dbReference type="EMBL" id="GAA2142330.1"/>
    </source>
</evidence>
<feature type="chain" id="PRO_5047201251" description="Secreted protein" evidence="1">
    <location>
        <begin position="33"/>
        <end position="141"/>
    </location>
</feature>